<evidence type="ECO:0000313" key="1">
    <source>
        <dbReference type="EMBL" id="CUV09713.1"/>
    </source>
</evidence>
<dbReference type="GO" id="GO:0005829">
    <property type="term" value="C:cytosol"/>
    <property type="evidence" value="ECO:0007669"/>
    <property type="project" value="TreeGrafter"/>
</dbReference>
<dbReference type="InterPro" id="IPR052341">
    <property type="entry name" value="LOG_family_nucleotidases"/>
</dbReference>
<accession>A0A160VGJ2</accession>
<dbReference type="SUPFAM" id="SSF102405">
    <property type="entry name" value="MCP/YpsA-like"/>
    <property type="match status" value="1"/>
</dbReference>
<gene>
    <name evidence="1" type="ORF">MGWOODY_Mmi2372</name>
</gene>
<sequence length="151" mass="16457">MNFSQTRIAVFGGRQISDNIYQKAYKLGGLFAKEGYLVYCGGGKGVMEAVSKGVSESGGTCVGILKGLMLDEMNDFIKVPVATNMGISRNALLAYNCDVAVAISGKYGTLSEISYALQLEKPIIGLHSWKMNEFRNVDEPNEVIKFIKENT</sequence>
<dbReference type="PANTHER" id="PTHR43393:SF3">
    <property type="entry name" value="LYSINE DECARBOXYLASE-LIKE PROTEIN"/>
    <property type="match status" value="1"/>
</dbReference>
<evidence type="ECO:0008006" key="2">
    <source>
        <dbReference type="Google" id="ProtNLM"/>
    </source>
</evidence>
<proteinExistence type="predicted"/>
<dbReference type="InterPro" id="IPR041164">
    <property type="entry name" value="LDcluster4"/>
</dbReference>
<name>A0A160VGJ2_9ZZZZ</name>
<dbReference type="NCBIfam" id="TIGR00725">
    <property type="entry name" value="TIGR00725 family protein"/>
    <property type="match status" value="1"/>
</dbReference>
<dbReference type="Gene3D" id="3.40.50.450">
    <property type="match status" value="1"/>
</dbReference>
<dbReference type="Pfam" id="PF18306">
    <property type="entry name" value="LDcluster4"/>
    <property type="match status" value="1"/>
</dbReference>
<dbReference type="EMBL" id="FAXC01000290">
    <property type="protein sequence ID" value="CUV09713.1"/>
    <property type="molecule type" value="Genomic_DNA"/>
</dbReference>
<dbReference type="InterPro" id="IPR005268">
    <property type="entry name" value="CHP00725"/>
</dbReference>
<protein>
    <recommendedName>
        <fullName evidence="2">TIGR00725 family protein</fullName>
    </recommendedName>
</protein>
<dbReference type="PANTHER" id="PTHR43393">
    <property type="entry name" value="CYTOKININ RIBOSIDE 5'-MONOPHOSPHATE PHOSPHORIBOHYDROLASE"/>
    <property type="match status" value="1"/>
</dbReference>
<dbReference type="AlphaFoldDB" id="A0A160VGJ2"/>
<organism evidence="1">
    <name type="scientific">hydrothermal vent metagenome</name>
    <dbReference type="NCBI Taxonomy" id="652676"/>
    <lineage>
        <taxon>unclassified sequences</taxon>
        <taxon>metagenomes</taxon>
        <taxon>ecological metagenomes</taxon>
    </lineage>
</organism>
<reference evidence="1" key="1">
    <citation type="submission" date="2015-10" db="EMBL/GenBank/DDBJ databases">
        <authorList>
            <person name="Gilbert D.G."/>
        </authorList>
    </citation>
    <scope>NUCLEOTIDE SEQUENCE</scope>
</reference>